<comment type="similarity">
    <text evidence="1">Belongs to the peptidase S11 family.</text>
</comment>
<evidence type="ECO:0000256" key="2">
    <source>
        <dbReference type="ARBA" id="ARBA00022729"/>
    </source>
</evidence>
<dbReference type="Proteomes" id="UP000187209">
    <property type="component" value="Unassembled WGS sequence"/>
</dbReference>
<name>A0A1R2BHK0_9CILI</name>
<evidence type="ECO:0000256" key="4">
    <source>
        <dbReference type="ARBA" id="ARBA00022960"/>
    </source>
</evidence>
<keyword evidence="3" id="KW-0378">Hydrolase</keyword>
<reference evidence="8 9" key="1">
    <citation type="submission" date="2016-11" db="EMBL/GenBank/DDBJ databases">
        <title>The macronuclear genome of Stentor coeruleus: a giant cell with tiny introns.</title>
        <authorList>
            <person name="Slabodnick M."/>
            <person name="Ruby J.G."/>
            <person name="Reiff S.B."/>
            <person name="Swart E.C."/>
            <person name="Gosai S."/>
            <person name="Prabakaran S."/>
            <person name="Witkowska E."/>
            <person name="Larue G.E."/>
            <person name="Fisher S."/>
            <person name="Freeman R.M."/>
            <person name="Gunawardena J."/>
            <person name="Chu W."/>
            <person name="Stover N.A."/>
            <person name="Gregory B.D."/>
            <person name="Nowacki M."/>
            <person name="Derisi J."/>
            <person name="Roy S.W."/>
            <person name="Marshall W.F."/>
            <person name="Sood P."/>
        </authorList>
    </citation>
    <scope>NUCLEOTIDE SEQUENCE [LARGE SCALE GENOMIC DNA]</scope>
    <source>
        <strain evidence="8">WM001</strain>
    </source>
</reference>
<dbReference type="Gene3D" id="3.40.710.10">
    <property type="entry name" value="DD-peptidase/beta-lactamase superfamily"/>
    <property type="match status" value="1"/>
</dbReference>
<dbReference type="PANTHER" id="PTHR21581:SF6">
    <property type="entry name" value="TRAFFICKING PROTEIN PARTICLE COMPLEX SUBUNIT 12"/>
    <property type="match status" value="1"/>
</dbReference>
<organism evidence="8 9">
    <name type="scientific">Stentor coeruleus</name>
    <dbReference type="NCBI Taxonomy" id="5963"/>
    <lineage>
        <taxon>Eukaryota</taxon>
        <taxon>Sar</taxon>
        <taxon>Alveolata</taxon>
        <taxon>Ciliophora</taxon>
        <taxon>Postciliodesmatophora</taxon>
        <taxon>Heterotrichea</taxon>
        <taxon>Heterotrichida</taxon>
        <taxon>Stentoridae</taxon>
        <taxon>Stentor</taxon>
    </lineage>
</organism>
<dbReference type="GO" id="GO:0008360">
    <property type="term" value="P:regulation of cell shape"/>
    <property type="evidence" value="ECO:0007669"/>
    <property type="project" value="UniProtKB-KW"/>
</dbReference>
<dbReference type="PANTHER" id="PTHR21581">
    <property type="entry name" value="D-ALANYL-D-ALANINE CARBOXYPEPTIDASE"/>
    <property type="match status" value="1"/>
</dbReference>
<evidence type="ECO:0000256" key="1">
    <source>
        <dbReference type="ARBA" id="ARBA00007164"/>
    </source>
</evidence>
<sequence>MKNYTSDSSIQGRGAIPPIINKTLNLNVLTKNISARPEKPSTPQHSTKLPFLSLINDEPTHIRRILYYKPEVSAKSWIITDGTTGNLIDGFNENEAREIASLTKIMTCIIVIQDVIKYKKSFDEHVFISENAGLMDGTRAGLSCGDSLKVWDLLHGLMLPSGNDAAVALAEYFGGLISLNNPISHFVAKMNGLARVLKLNDTIFRNPHGMSTSLNISSAKSISQLTLYALKMPIFCKIVSTYSYTGTVVNNGIQRKISWINTNRLLRKGFSGVKTGYTPAAGPCLCSYIEQRNKKLLIVMLNVKSMQSRWAEAMKLWKWANAHILQYKN</sequence>
<comment type="caution">
    <text evidence="8">The sequence shown here is derived from an EMBL/GenBank/DDBJ whole genome shotgun (WGS) entry which is preliminary data.</text>
</comment>
<evidence type="ECO:0000313" key="8">
    <source>
        <dbReference type="EMBL" id="OMJ76238.1"/>
    </source>
</evidence>
<proteinExistence type="inferred from homology"/>
<dbReference type="AlphaFoldDB" id="A0A1R2BHK0"/>
<dbReference type="SUPFAM" id="SSF56601">
    <property type="entry name" value="beta-lactamase/transpeptidase-like"/>
    <property type="match status" value="1"/>
</dbReference>
<dbReference type="GO" id="GO:0006508">
    <property type="term" value="P:proteolysis"/>
    <property type="evidence" value="ECO:0007669"/>
    <property type="project" value="InterPro"/>
</dbReference>
<evidence type="ECO:0000313" key="9">
    <source>
        <dbReference type="Proteomes" id="UP000187209"/>
    </source>
</evidence>
<evidence type="ECO:0000259" key="7">
    <source>
        <dbReference type="Pfam" id="PF00768"/>
    </source>
</evidence>
<dbReference type="GO" id="GO:0071555">
    <property type="term" value="P:cell wall organization"/>
    <property type="evidence" value="ECO:0007669"/>
    <property type="project" value="UniProtKB-KW"/>
</dbReference>
<dbReference type="Pfam" id="PF00768">
    <property type="entry name" value="Peptidase_S11"/>
    <property type="match status" value="1"/>
</dbReference>
<gene>
    <name evidence="8" type="ORF">SteCoe_24414</name>
</gene>
<keyword evidence="4" id="KW-0133">Cell shape</keyword>
<dbReference type="InterPro" id="IPR001967">
    <property type="entry name" value="Peptidase_S11_N"/>
</dbReference>
<dbReference type="OrthoDB" id="10254188at2759"/>
<dbReference type="GO" id="GO:0009002">
    <property type="term" value="F:serine-type D-Ala-D-Ala carboxypeptidase activity"/>
    <property type="evidence" value="ECO:0007669"/>
    <property type="project" value="InterPro"/>
</dbReference>
<dbReference type="PRINTS" id="PR00725">
    <property type="entry name" value="DADACBPTASE1"/>
</dbReference>
<keyword evidence="6" id="KW-0961">Cell wall biogenesis/degradation</keyword>
<keyword evidence="9" id="KW-1185">Reference proteome</keyword>
<evidence type="ECO:0000256" key="6">
    <source>
        <dbReference type="ARBA" id="ARBA00023316"/>
    </source>
</evidence>
<feature type="domain" description="Peptidase S11 D-alanyl-D-alanine carboxypeptidase A N-terminal" evidence="7">
    <location>
        <begin position="69"/>
        <end position="304"/>
    </location>
</feature>
<evidence type="ECO:0000256" key="3">
    <source>
        <dbReference type="ARBA" id="ARBA00022801"/>
    </source>
</evidence>
<accession>A0A1R2BHK0</accession>
<keyword evidence="2" id="KW-0732">Signal</keyword>
<dbReference type="InterPro" id="IPR018044">
    <property type="entry name" value="Peptidase_S11"/>
</dbReference>
<evidence type="ECO:0000256" key="5">
    <source>
        <dbReference type="ARBA" id="ARBA00022984"/>
    </source>
</evidence>
<protein>
    <recommendedName>
        <fullName evidence="7">Peptidase S11 D-alanyl-D-alanine carboxypeptidase A N-terminal domain-containing protein</fullName>
    </recommendedName>
</protein>
<keyword evidence="5" id="KW-0573">Peptidoglycan synthesis</keyword>
<dbReference type="InterPro" id="IPR012338">
    <property type="entry name" value="Beta-lactam/transpept-like"/>
</dbReference>
<dbReference type="EMBL" id="MPUH01000642">
    <property type="protein sequence ID" value="OMJ76238.1"/>
    <property type="molecule type" value="Genomic_DNA"/>
</dbReference>